<evidence type="ECO:0000313" key="2">
    <source>
        <dbReference type="Proteomes" id="UP001235939"/>
    </source>
</evidence>
<reference evidence="1 2" key="1">
    <citation type="submission" date="2022-03" db="EMBL/GenBank/DDBJ databases">
        <title>A chromosomal length assembly of Cordylochernes scorpioides.</title>
        <authorList>
            <person name="Zeh D."/>
            <person name="Zeh J."/>
        </authorList>
    </citation>
    <scope>NUCLEOTIDE SEQUENCE [LARGE SCALE GENOMIC DNA]</scope>
    <source>
        <strain evidence="1">IN4F17</strain>
        <tissue evidence="1">Whole Body</tissue>
    </source>
</reference>
<organism evidence="1 2">
    <name type="scientific">Cordylochernes scorpioides</name>
    <dbReference type="NCBI Taxonomy" id="51811"/>
    <lineage>
        <taxon>Eukaryota</taxon>
        <taxon>Metazoa</taxon>
        <taxon>Ecdysozoa</taxon>
        <taxon>Arthropoda</taxon>
        <taxon>Chelicerata</taxon>
        <taxon>Arachnida</taxon>
        <taxon>Pseudoscorpiones</taxon>
        <taxon>Cheliferoidea</taxon>
        <taxon>Chernetidae</taxon>
        <taxon>Cordylochernes</taxon>
    </lineage>
</organism>
<accession>A0ABY6LTV6</accession>
<proteinExistence type="predicted"/>
<gene>
    <name evidence="1" type="ORF">LAZ67_X001769</name>
</gene>
<protein>
    <submittedName>
        <fullName evidence="1">Uncharacterized protein</fullName>
    </submittedName>
</protein>
<evidence type="ECO:0000313" key="1">
    <source>
        <dbReference type="EMBL" id="UYV84294.1"/>
    </source>
</evidence>
<dbReference type="EMBL" id="CP092886">
    <property type="protein sequence ID" value="UYV84294.1"/>
    <property type="molecule type" value="Genomic_DNA"/>
</dbReference>
<keyword evidence="2" id="KW-1185">Reference proteome</keyword>
<sequence>MQIRSKCENDIGTYSRGIRPILAAIFHHGRDMDPPLHFRNQTAVETVAVRGWFSSEEREVDRICRKGRGQYALECQRDPGNAPTQKIVLPLGKLRDLRYDLLGIPRYSPDLIPSDFHLFPHA</sequence>
<name>A0ABY6LTV6_9ARAC</name>
<dbReference type="Proteomes" id="UP001235939">
    <property type="component" value="Chromosome X"/>
</dbReference>